<dbReference type="Pfam" id="PF14289">
    <property type="entry name" value="DUF4369"/>
    <property type="match status" value="1"/>
</dbReference>
<evidence type="ECO:0000256" key="1">
    <source>
        <dbReference type="ARBA" id="ARBA00004196"/>
    </source>
</evidence>
<dbReference type="OrthoDB" id="750178at2"/>
<dbReference type="GO" id="GO:0030313">
    <property type="term" value="C:cell envelope"/>
    <property type="evidence" value="ECO:0007669"/>
    <property type="project" value="UniProtKB-SubCell"/>
</dbReference>
<dbReference type="InterPro" id="IPR050553">
    <property type="entry name" value="Thioredoxin_ResA/DsbE_sf"/>
</dbReference>
<dbReference type="Gene3D" id="3.40.30.10">
    <property type="entry name" value="Glutaredoxin"/>
    <property type="match status" value="1"/>
</dbReference>
<dbReference type="AlphaFoldDB" id="A0A512RSP1"/>
<feature type="domain" description="Thioredoxin" evidence="6">
    <location>
        <begin position="223"/>
        <end position="362"/>
    </location>
</feature>
<evidence type="ECO:0000259" key="6">
    <source>
        <dbReference type="PROSITE" id="PS51352"/>
    </source>
</evidence>
<evidence type="ECO:0000256" key="3">
    <source>
        <dbReference type="ARBA" id="ARBA00023157"/>
    </source>
</evidence>
<evidence type="ECO:0000313" key="7">
    <source>
        <dbReference type="EMBL" id="GEP98718.1"/>
    </source>
</evidence>
<dbReference type="PROSITE" id="PS00194">
    <property type="entry name" value="THIOREDOXIN_1"/>
    <property type="match status" value="1"/>
</dbReference>
<feature type="signal peptide" evidence="5">
    <location>
        <begin position="1"/>
        <end position="17"/>
    </location>
</feature>
<accession>A0A512RSP1</accession>
<dbReference type="InterPro" id="IPR013766">
    <property type="entry name" value="Thioredoxin_domain"/>
</dbReference>
<dbReference type="PANTHER" id="PTHR42852:SF6">
    <property type="entry name" value="THIOL:DISULFIDE INTERCHANGE PROTEIN DSBE"/>
    <property type="match status" value="1"/>
</dbReference>
<dbReference type="EMBL" id="BKAU01000007">
    <property type="protein sequence ID" value="GEP98718.1"/>
    <property type="molecule type" value="Genomic_DNA"/>
</dbReference>
<sequence>MKRLLAIALLCSSAAYAQKKEAFVLKGTIKDRPSGKVYLGHTENKKQVLDSTMLQNGQFSFSGKTSSGQFYFLRFEGVRNGYSFFADKGTMTFTADSELKDVTLTGTPHQAAYKAWNEAWSVIHTKAGTLYQKLDAAEKSKDSVARADVKKGFDELGEEMDTAVFRFVRKYAASPVAPWVIISRYIDYPAPEKVDMLMPVLKPAALNSVYGKQIVEMKAIAAKTGIGARPDFALADTAGNIVKLSSYKGKYVLVDFWASWCGPCRRENPNVVAAFNRYNGKGFEVLGVTLDTKRDAWLAAIAKDGLAWVHVGDLKGWKSDIVEEYGIRSVPTNFLLDPSGKVIAKDLRAEALQEKLAELFAQ</sequence>
<dbReference type="SUPFAM" id="SSF52833">
    <property type="entry name" value="Thioredoxin-like"/>
    <property type="match status" value="1"/>
</dbReference>
<dbReference type="Proteomes" id="UP000321436">
    <property type="component" value="Unassembled WGS sequence"/>
</dbReference>
<protein>
    <submittedName>
        <fullName evidence="7">Thiol:disulfide interchange protein</fullName>
    </submittedName>
</protein>
<dbReference type="InterPro" id="IPR036249">
    <property type="entry name" value="Thioredoxin-like_sf"/>
</dbReference>
<dbReference type="InterPro" id="IPR025380">
    <property type="entry name" value="DUF4369"/>
</dbReference>
<evidence type="ECO:0000256" key="4">
    <source>
        <dbReference type="ARBA" id="ARBA00023284"/>
    </source>
</evidence>
<dbReference type="RefSeq" id="WP_146867331.1">
    <property type="nucleotide sequence ID" value="NZ_BKAU01000007.1"/>
</dbReference>
<organism evidence="7 8">
    <name type="scientific">Chitinophaga cymbidii</name>
    <dbReference type="NCBI Taxonomy" id="1096750"/>
    <lineage>
        <taxon>Bacteria</taxon>
        <taxon>Pseudomonadati</taxon>
        <taxon>Bacteroidota</taxon>
        <taxon>Chitinophagia</taxon>
        <taxon>Chitinophagales</taxon>
        <taxon>Chitinophagaceae</taxon>
        <taxon>Chitinophaga</taxon>
    </lineage>
</organism>
<keyword evidence="2" id="KW-0201">Cytochrome c-type biogenesis</keyword>
<feature type="chain" id="PRO_5022082985" evidence="5">
    <location>
        <begin position="18"/>
        <end position="362"/>
    </location>
</feature>
<dbReference type="GO" id="GO:0017004">
    <property type="term" value="P:cytochrome complex assembly"/>
    <property type="evidence" value="ECO:0007669"/>
    <property type="project" value="UniProtKB-KW"/>
</dbReference>
<gene>
    <name evidence="7" type="ORF">CCY01nite_49780</name>
</gene>
<dbReference type="Pfam" id="PF00578">
    <property type="entry name" value="AhpC-TSA"/>
    <property type="match status" value="1"/>
</dbReference>
<proteinExistence type="predicted"/>
<reference evidence="7 8" key="1">
    <citation type="submission" date="2019-07" db="EMBL/GenBank/DDBJ databases">
        <title>Whole genome shotgun sequence of Chitinophaga cymbidii NBRC 109752.</title>
        <authorList>
            <person name="Hosoyama A."/>
            <person name="Uohara A."/>
            <person name="Ohji S."/>
            <person name="Ichikawa N."/>
        </authorList>
    </citation>
    <scope>NUCLEOTIDE SEQUENCE [LARGE SCALE GENOMIC DNA]</scope>
    <source>
        <strain evidence="7 8">NBRC 109752</strain>
    </source>
</reference>
<dbReference type="GO" id="GO:0016491">
    <property type="term" value="F:oxidoreductase activity"/>
    <property type="evidence" value="ECO:0007669"/>
    <property type="project" value="InterPro"/>
</dbReference>
<dbReference type="InterPro" id="IPR000866">
    <property type="entry name" value="AhpC/TSA"/>
</dbReference>
<name>A0A512RSP1_9BACT</name>
<keyword evidence="8" id="KW-1185">Reference proteome</keyword>
<dbReference type="InterPro" id="IPR017937">
    <property type="entry name" value="Thioredoxin_CS"/>
</dbReference>
<keyword evidence="3" id="KW-1015">Disulfide bond</keyword>
<comment type="subcellular location">
    <subcellularLocation>
        <location evidence="1">Cell envelope</location>
    </subcellularLocation>
</comment>
<evidence type="ECO:0000256" key="2">
    <source>
        <dbReference type="ARBA" id="ARBA00022748"/>
    </source>
</evidence>
<dbReference type="CDD" id="cd02966">
    <property type="entry name" value="TlpA_like_family"/>
    <property type="match status" value="1"/>
</dbReference>
<keyword evidence="5" id="KW-0732">Signal</keyword>
<dbReference type="PANTHER" id="PTHR42852">
    <property type="entry name" value="THIOL:DISULFIDE INTERCHANGE PROTEIN DSBE"/>
    <property type="match status" value="1"/>
</dbReference>
<keyword evidence="4" id="KW-0676">Redox-active center</keyword>
<evidence type="ECO:0000256" key="5">
    <source>
        <dbReference type="SAM" id="SignalP"/>
    </source>
</evidence>
<comment type="caution">
    <text evidence="7">The sequence shown here is derived from an EMBL/GenBank/DDBJ whole genome shotgun (WGS) entry which is preliminary data.</text>
</comment>
<evidence type="ECO:0000313" key="8">
    <source>
        <dbReference type="Proteomes" id="UP000321436"/>
    </source>
</evidence>
<dbReference type="PROSITE" id="PS51352">
    <property type="entry name" value="THIOREDOXIN_2"/>
    <property type="match status" value="1"/>
</dbReference>
<dbReference type="GO" id="GO:0016209">
    <property type="term" value="F:antioxidant activity"/>
    <property type="evidence" value="ECO:0007669"/>
    <property type="project" value="InterPro"/>
</dbReference>